<keyword evidence="1" id="KW-0812">Transmembrane</keyword>
<dbReference type="EMBL" id="BPFB01000018">
    <property type="protein sequence ID" value="GIU46829.1"/>
    <property type="molecule type" value="Genomic_DNA"/>
</dbReference>
<protein>
    <submittedName>
        <fullName evidence="2">Uncharacterized protein</fullName>
    </submittedName>
</protein>
<reference evidence="2 3" key="1">
    <citation type="submission" date="2021-05" db="EMBL/GenBank/DDBJ databases">
        <title>Molecular characterization for Shewanella algae harboring chromosomal blaOXA-55-like strains isolated from clinical and environment sample.</title>
        <authorList>
            <person name="Ohama Y."/>
            <person name="Aoki K."/>
            <person name="Harada S."/>
            <person name="Moriya K."/>
            <person name="Ishii Y."/>
            <person name="Tateda K."/>
        </authorList>
    </citation>
    <scope>NUCLEOTIDE SEQUENCE [LARGE SCALE GENOMIC DNA]</scope>
    <source>
        <strain evidence="2 3">LMG 23746</strain>
    </source>
</reference>
<dbReference type="RefSeq" id="WP_119978089.1">
    <property type="nucleotide sequence ID" value="NZ_BPFB01000018.1"/>
</dbReference>
<dbReference type="Proteomes" id="UP000761574">
    <property type="component" value="Unassembled WGS sequence"/>
</dbReference>
<name>A0ABQ4PHC5_9GAMM</name>
<sequence length="184" mass="21350">MLNTDVAFEVGQWQNYELALLLTAGAIVLFWLGVSLFKRRGIGSWVVVLSLSSGLITLCFFSRTDAMVLQQILLQGQKIEVVNGELNYGEYHFPYMAKHEIDYREIHLDKRTIKLYHSGHLPSARCYRGFYSHNLINANSSVRLYIHWVDRPYQYRQQDYILRAPCILKIEQLHDKARVAVASN</sequence>
<evidence type="ECO:0000313" key="3">
    <source>
        <dbReference type="Proteomes" id="UP000761574"/>
    </source>
</evidence>
<feature type="transmembrane region" description="Helical" evidence="1">
    <location>
        <begin position="42"/>
        <end position="61"/>
    </location>
</feature>
<keyword evidence="3" id="KW-1185">Reference proteome</keyword>
<keyword evidence="1" id="KW-0472">Membrane</keyword>
<keyword evidence="1" id="KW-1133">Transmembrane helix</keyword>
<evidence type="ECO:0000313" key="2">
    <source>
        <dbReference type="EMBL" id="GIU46829.1"/>
    </source>
</evidence>
<evidence type="ECO:0000256" key="1">
    <source>
        <dbReference type="SAM" id="Phobius"/>
    </source>
</evidence>
<organism evidence="2 3">
    <name type="scientific">Shewanella algidipiscicola</name>
    <dbReference type="NCBI Taxonomy" id="614070"/>
    <lineage>
        <taxon>Bacteria</taxon>
        <taxon>Pseudomonadati</taxon>
        <taxon>Pseudomonadota</taxon>
        <taxon>Gammaproteobacteria</taxon>
        <taxon>Alteromonadales</taxon>
        <taxon>Shewanellaceae</taxon>
        <taxon>Shewanella</taxon>
    </lineage>
</organism>
<proteinExistence type="predicted"/>
<gene>
    <name evidence="2" type="ORF">TUM4630_18500</name>
</gene>
<comment type="caution">
    <text evidence="2">The sequence shown here is derived from an EMBL/GenBank/DDBJ whole genome shotgun (WGS) entry which is preliminary data.</text>
</comment>
<feature type="transmembrane region" description="Helical" evidence="1">
    <location>
        <begin position="18"/>
        <end position="36"/>
    </location>
</feature>
<accession>A0ABQ4PHC5</accession>